<evidence type="ECO:0000259" key="2">
    <source>
        <dbReference type="Pfam" id="PF07707"/>
    </source>
</evidence>
<organism evidence="3 4">
    <name type="scientific">Setaria digitata</name>
    <dbReference type="NCBI Taxonomy" id="48799"/>
    <lineage>
        <taxon>Eukaryota</taxon>
        <taxon>Metazoa</taxon>
        <taxon>Ecdysozoa</taxon>
        <taxon>Nematoda</taxon>
        <taxon>Chromadorea</taxon>
        <taxon>Rhabditida</taxon>
        <taxon>Spirurina</taxon>
        <taxon>Spiruromorpha</taxon>
        <taxon>Filarioidea</taxon>
        <taxon>Setariidae</taxon>
        <taxon>Setaria</taxon>
    </lineage>
</organism>
<protein>
    <submittedName>
        <fullName evidence="4">BACK domain-containing protein</fullName>
    </submittedName>
</protein>
<dbReference type="Proteomes" id="UP000887581">
    <property type="component" value="Unplaced"/>
</dbReference>
<evidence type="ECO:0000313" key="3">
    <source>
        <dbReference type="Proteomes" id="UP000887581"/>
    </source>
</evidence>
<sequence>MQALLIVGGDRSIFGGLASRQKIEAIAANKFQSIVKHKLFGYIPAIIFANVIARCDLNVQKEMDVVDAGILWIWHQKRPLINTLLVFSRIRSTLLSPGDFNTIQERLKTLPNGEKARLIPIIMTTLWSTFCHRCCIIKEHIEKSMMRCGVPNPSDDAAVDLSKLPLSKEDHEKLKAKSKEKDDDLSKSTQLASKSQKSKSSKKSEESEKSWSTRRSKEDKSRKRDSRSRKLRRAMRKKFCNSKTAPG</sequence>
<name>A0A915PKY4_9BILA</name>
<evidence type="ECO:0000313" key="4">
    <source>
        <dbReference type="WBParaSite" id="sdigi.contig22.g1864.t1"/>
    </source>
</evidence>
<feature type="compositionally biased region" description="Basic and acidic residues" evidence="1">
    <location>
        <begin position="169"/>
        <end position="186"/>
    </location>
</feature>
<dbReference type="AlphaFoldDB" id="A0A915PKY4"/>
<dbReference type="InterPro" id="IPR011705">
    <property type="entry name" value="BACK"/>
</dbReference>
<feature type="compositionally biased region" description="Basic and acidic residues" evidence="1">
    <location>
        <begin position="202"/>
        <end position="222"/>
    </location>
</feature>
<reference evidence="4" key="1">
    <citation type="submission" date="2022-11" db="UniProtKB">
        <authorList>
            <consortium name="WormBaseParasite"/>
        </authorList>
    </citation>
    <scope>IDENTIFICATION</scope>
</reference>
<dbReference type="Pfam" id="PF07707">
    <property type="entry name" value="BACK"/>
    <property type="match status" value="1"/>
</dbReference>
<keyword evidence="3" id="KW-1185">Reference proteome</keyword>
<feature type="region of interest" description="Disordered" evidence="1">
    <location>
        <begin position="169"/>
        <end position="247"/>
    </location>
</feature>
<accession>A0A915PKY4</accession>
<dbReference type="Gene3D" id="1.25.40.420">
    <property type="match status" value="1"/>
</dbReference>
<feature type="compositionally biased region" description="Basic residues" evidence="1">
    <location>
        <begin position="223"/>
        <end position="240"/>
    </location>
</feature>
<feature type="domain" description="BACK" evidence="2">
    <location>
        <begin position="22"/>
        <end position="102"/>
    </location>
</feature>
<proteinExistence type="predicted"/>
<evidence type="ECO:0000256" key="1">
    <source>
        <dbReference type="SAM" id="MobiDB-lite"/>
    </source>
</evidence>
<dbReference type="WBParaSite" id="sdigi.contig22.g1864.t1">
    <property type="protein sequence ID" value="sdigi.contig22.g1864.t1"/>
    <property type="gene ID" value="sdigi.contig22.g1864"/>
</dbReference>